<keyword evidence="5 7" id="KW-1133">Transmembrane helix</keyword>
<dbReference type="Pfam" id="PF01899">
    <property type="entry name" value="MNHE"/>
    <property type="match status" value="1"/>
</dbReference>
<evidence type="ECO:0008006" key="10">
    <source>
        <dbReference type="Google" id="ProtNLM"/>
    </source>
</evidence>
<evidence type="ECO:0000256" key="7">
    <source>
        <dbReference type="SAM" id="Phobius"/>
    </source>
</evidence>
<sequence>MRRFSVYLVALTLIYAFVLASFHPWDLALGALLSAALLLAFRRFVFVAPPGESGLLRRALYAVPLCLAILHSILKGTWQVALVTLHLRPLSSPGIVAVPVGERTPAGVAFSALATTLAPGTFLVDVDWERGVMLIHTIDASDPEAVRREHEEFYRRYQREVFP</sequence>
<dbReference type="AlphaFoldDB" id="A0A510HKQ4"/>
<comment type="subcellular location">
    <subcellularLocation>
        <location evidence="1">Cell membrane</location>
        <topology evidence="1">Multi-pass membrane protein</topology>
    </subcellularLocation>
</comment>
<evidence type="ECO:0000256" key="5">
    <source>
        <dbReference type="ARBA" id="ARBA00022989"/>
    </source>
</evidence>
<evidence type="ECO:0000256" key="1">
    <source>
        <dbReference type="ARBA" id="ARBA00004651"/>
    </source>
</evidence>
<proteinExistence type="inferred from homology"/>
<dbReference type="GO" id="GO:0005886">
    <property type="term" value="C:plasma membrane"/>
    <property type="evidence" value="ECO:0007669"/>
    <property type="project" value="UniProtKB-SubCell"/>
</dbReference>
<dbReference type="OrthoDB" id="5243284at2"/>
<name>A0A510HKQ4_9ACTN</name>
<evidence type="ECO:0000256" key="6">
    <source>
        <dbReference type="ARBA" id="ARBA00023136"/>
    </source>
</evidence>
<dbReference type="EMBL" id="AP019791">
    <property type="protein sequence ID" value="BBL80599.1"/>
    <property type="molecule type" value="Genomic_DNA"/>
</dbReference>
<evidence type="ECO:0000256" key="3">
    <source>
        <dbReference type="ARBA" id="ARBA00022475"/>
    </source>
</evidence>
<accession>A0A510HKQ4</accession>
<evidence type="ECO:0000256" key="2">
    <source>
        <dbReference type="ARBA" id="ARBA00006228"/>
    </source>
</evidence>
<dbReference type="InterPro" id="IPR002758">
    <property type="entry name" value="Cation_antiport_E"/>
</dbReference>
<evidence type="ECO:0000256" key="4">
    <source>
        <dbReference type="ARBA" id="ARBA00022692"/>
    </source>
</evidence>
<organism evidence="8 9">
    <name type="scientific">Rubrobacter xylanophilus</name>
    <dbReference type="NCBI Taxonomy" id="49319"/>
    <lineage>
        <taxon>Bacteria</taxon>
        <taxon>Bacillati</taxon>
        <taxon>Actinomycetota</taxon>
        <taxon>Rubrobacteria</taxon>
        <taxon>Rubrobacterales</taxon>
        <taxon>Rubrobacteraceae</taxon>
        <taxon>Rubrobacter</taxon>
    </lineage>
</organism>
<comment type="similarity">
    <text evidence="2">Belongs to the CPA3 antiporters (TC 2.A.63) subunit E family.</text>
</comment>
<keyword evidence="4 7" id="KW-0812">Transmembrane</keyword>
<dbReference type="PANTHER" id="PTHR34584">
    <property type="entry name" value="NA(+)/H(+) ANTIPORTER SUBUNIT E1"/>
    <property type="match status" value="1"/>
</dbReference>
<protein>
    <recommendedName>
        <fullName evidence="10">Cation antiporter</fullName>
    </recommendedName>
</protein>
<dbReference type="Proteomes" id="UP000318065">
    <property type="component" value="Chromosome"/>
</dbReference>
<keyword evidence="6 7" id="KW-0472">Membrane</keyword>
<gene>
    <name evidence="8" type="ORF">RxyAA322_24530</name>
</gene>
<dbReference type="RefSeq" id="WP_143528588.1">
    <property type="nucleotide sequence ID" value="NZ_AP019791.1"/>
</dbReference>
<evidence type="ECO:0000313" key="8">
    <source>
        <dbReference type="EMBL" id="BBL80599.1"/>
    </source>
</evidence>
<keyword evidence="3" id="KW-1003">Cell membrane</keyword>
<dbReference type="PANTHER" id="PTHR34584:SF1">
    <property type="entry name" value="NA(+)_H(+) ANTIPORTER SUBUNIT E1"/>
    <property type="match status" value="1"/>
</dbReference>
<dbReference type="GO" id="GO:0008324">
    <property type="term" value="F:monoatomic cation transmembrane transporter activity"/>
    <property type="evidence" value="ECO:0007669"/>
    <property type="project" value="InterPro"/>
</dbReference>
<keyword evidence="9" id="KW-1185">Reference proteome</keyword>
<reference evidence="8" key="1">
    <citation type="journal article" date="2019" name="Microbiol. Resour. Announc.">
        <title>Complete Genome Sequence of Rubrobacter xylanophilus Strain AA3-22, Isolated from Arima Onsen in Japan.</title>
        <authorList>
            <person name="Tomariguchi N."/>
            <person name="Miyazaki K."/>
        </authorList>
    </citation>
    <scope>NUCLEOTIDE SEQUENCE [LARGE SCALE GENOMIC DNA]</scope>
    <source>
        <strain evidence="8">AA3-22</strain>
    </source>
</reference>
<feature type="transmembrane region" description="Helical" evidence="7">
    <location>
        <begin position="30"/>
        <end position="48"/>
    </location>
</feature>
<feature type="transmembrane region" description="Helical" evidence="7">
    <location>
        <begin position="60"/>
        <end position="85"/>
    </location>
</feature>
<evidence type="ECO:0000313" key="9">
    <source>
        <dbReference type="Proteomes" id="UP000318065"/>
    </source>
</evidence>